<sequence length="81" mass="9417">MEVGDFFIGGYYGGALTSDFSPENRMSVLHSRGFKGSRHCRSPLDLNRSGRYHSRHRPLCIHHWKSSQNCFSYRKSSLPRR</sequence>
<evidence type="ECO:0000313" key="1">
    <source>
        <dbReference type="EMBL" id="KAK9043194.1"/>
    </source>
</evidence>
<accession>A0ABR2U0Y0</accession>
<name>A0ABR2U0Y0_9ROSI</name>
<evidence type="ECO:0000313" key="2">
    <source>
        <dbReference type="Proteomes" id="UP001396334"/>
    </source>
</evidence>
<gene>
    <name evidence="1" type="ORF">V6N11_071541</name>
</gene>
<comment type="caution">
    <text evidence="1">The sequence shown here is derived from an EMBL/GenBank/DDBJ whole genome shotgun (WGS) entry which is preliminary data.</text>
</comment>
<dbReference type="Proteomes" id="UP001396334">
    <property type="component" value="Unassembled WGS sequence"/>
</dbReference>
<dbReference type="EMBL" id="JBBPBN010000003">
    <property type="protein sequence ID" value="KAK9043194.1"/>
    <property type="molecule type" value="Genomic_DNA"/>
</dbReference>
<reference evidence="1 2" key="1">
    <citation type="journal article" date="2024" name="G3 (Bethesda)">
        <title>Genome assembly of Hibiscus sabdariffa L. provides insights into metabolisms of medicinal natural products.</title>
        <authorList>
            <person name="Kim T."/>
        </authorList>
    </citation>
    <scope>NUCLEOTIDE SEQUENCE [LARGE SCALE GENOMIC DNA]</scope>
    <source>
        <strain evidence="1">TK-2024</strain>
        <tissue evidence="1">Old leaves</tissue>
    </source>
</reference>
<organism evidence="1 2">
    <name type="scientific">Hibiscus sabdariffa</name>
    <name type="common">roselle</name>
    <dbReference type="NCBI Taxonomy" id="183260"/>
    <lineage>
        <taxon>Eukaryota</taxon>
        <taxon>Viridiplantae</taxon>
        <taxon>Streptophyta</taxon>
        <taxon>Embryophyta</taxon>
        <taxon>Tracheophyta</taxon>
        <taxon>Spermatophyta</taxon>
        <taxon>Magnoliopsida</taxon>
        <taxon>eudicotyledons</taxon>
        <taxon>Gunneridae</taxon>
        <taxon>Pentapetalae</taxon>
        <taxon>rosids</taxon>
        <taxon>malvids</taxon>
        <taxon>Malvales</taxon>
        <taxon>Malvaceae</taxon>
        <taxon>Malvoideae</taxon>
        <taxon>Hibiscus</taxon>
    </lineage>
</organism>
<proteinExistence type="predicted"/>
<keyword evidence="2" id="KW-1185">Reference proteome</keyword>
<protein>
    <submittedName>
        <fullName evidence="1">Uncharacterized protein</fullName>
    </submittedName>
</protein>